<gene>
    <name evidence="2" type="ORF">FA13DRAFT_1711709</name>
</gene>
<evidence type="ECO:0000313" key="3">
    <source>
        <dbReference type="Proteomes" id="UP000298030"/>
    </source>
</evidence>
<feature type="compositionally biased region" description="Polar residues" evidence="1">
    <location>
        <begin position="108"/>
        <end position="119"/>
    </location>
</feature>
<comment type="caution">
    <text evidence="2">The sequence shown here is derived from an EMBL/GenBank/DDBJ whole genome shotgun (WGS) entry which is preliminary data.</text>
</comment>
<dbReference type="Proteomes" id="UP000298030">
    <property type="component" value="Unassembled WGS sequence"/>
</dbReference>
<sequence>MRRLKRAVAAFFEDEPTTQSQQQAPPTLGPQSAPIPVPAVHYAPQPIQFIMGNFNAAPNGHSLPQLPNPALQPQQVGLPMPFYAAPLEIPQNQASSHSAAILQPVSSSTGTHVLSQHPRTASELASQNPSIQPQPPAPIPCPSGLNPSPSAPPSVASSSRRSAQDASSAQRHAQVPVEGIASGSSASVHDKKDAHDYPQGDQTREYVKGTEPADLGTGTDRPDPDFWPNPSVIRQHPSAHHPIRPNPDAPADSCP</sequence>
<feature type="region of interest" description="Disordered" evidence="1">
    <location>
        <begin position="108"/>
        <end position="255"/>
    </location>
</feature>
<feature type="compositionally biased region" description="Low complexity" evidence="1">
    <location>
        <begin position="153"/>
        <end position="174"/>
    </location>
</feature>
<protein>
    <submittedName>
        <fullName evidence="2">Uncharacterized protein</fullName>
    </submittedName>
</protein>
<name>A0A4Y7T448_COPMI</name>
<accession>A0A4Y7T448</accession>
<organism evidence="2 3">
    <name type="scientific">Coprinellus micaceus</name>
    <name type="common">Glistening ink-cap mushroom</name>
    <name type="synonym">Coprinus micaceus</name>
    <dbReference type="NCBI Taxonomy" id="71717"/>
    <lineage>
        <taxon>Eukaryota</taxon>
        <taxon>Fungi</taxon>
        <taxon>Dikarya</taxon>
        <taxon>Basidiomycota</taxon>
        <taxon>Agaricomycotina</taxon>
        <taxon>Agaricomycetes</taxon>
        <taxon>Agaricomycetidae</taxon>
        <taxon>Agaricales</taxon>
        <taxon>Agaricineae</taxon>
        <taxon>Psathyrellaceae</taxon>
        <taxon>Coprinellus</taxon>
    </lineage>
</organism>
<proteinExistence type="predicted"/>
<reference evidence="2 3" key="1">
    <citation type="journal article" date="2019" name="Nat. Ecol. Evol.">
        <title>Megaphylogeny resolves global patterns of mushroom evolution.</title>
        <authorList>
            <person name="Varga T."/>
            <person name="Krizsan K."/>
            <person name="Foldi C."/>
            <person name="Dima B."/>
            <person name="Sanchez-Garcia M."/>
            <person name="Sanchez-Ramirez S."/>
            <person name="Szollosi G.J."/>
            <person name="Szarkandi J.G."/>
            <person name="Papp V."/>
            <person name="Albert L."/>
            <person name="Andreopoulos W."/>
            <person name="Angelini C."/>
            <person name="Antonin V."/>
            <person name="Barry K.W."/>
            <person name="Bougher N.L."/>
            <person name="Buchanan P."/>
            <person name="Buyck B."/>
            <person name="Bense V."/>
            <person name="Catcheside P."/>
            <person name="Chovatia M."/>
            <person name="Cooper J."/>
            <person name="Damon W."/>
            <person name="Desjardin D."/>
            <person name="Finy P."/>
            <person name="Geml J."/>
            <person name="Haridas S."/>
            <person name="Hughes K."/>
            <person name="Justo A."/>
            <person name="Karasinski D."/>
            <person name="Kautmanova I."/>
            <person name="Kiss B."/>
            <person name="Kocsube S."/>
            <person name="Kotiranta H."/>
            <person name="LaButti K.M."/>
            <person name="Lechner B.E."/>
            <person name="Liimatainen K."/>
            <person name="Lipzen A."/>
            <person name="Lukacs Z."/>
            <person name="Mihaltcheva S."/>
            <person name="Morgado L.N."/>
            <person name="Niskanen T."/>
            <person name="Noordeloos M.E."/>
            <person name="Ohm R.A."/>
            <person name="Ortiz-Santana B."/>
            <person name="Ovrebo C."/>
            <person name="Racz N."/>
            <person name="Riley R."/>
            <person name="Savchenko A."/>
            <person name="Shiryaev A."/>
            <person name="Soop K."/>
            <person name="Spirin V."/>
            <person name="Szebenyi C."/>
            <person name="Tomsovsky M."/>
            <person name="Tulloss R.E."/>
            <person name="Uehling J."/>
            <person name="Grigoriev I.V."/>
            <person name="Vagvolgyi C."/>
            <person name="Papp T."/>
            <person name="Martin F.M."/>
            <person name="Miettinen O."/>
            <person name="Hibbett D.S."/>
            <person name="Nagy L.G."/>
        </authorList>
    </citation>
    <scope>NUCLEOTIDE SEQUENCE [LARGE SCALE GENOMIC DNA]</scope>
    <source>
        <strain evidence="2 3">FP101781</strain>
    </source>
</reference>
<evidence type="ECO:0000256" key="1">
    <source>
        <dbReference type="SAM" id="MobiDB-lite"/>
    </source>
</evidence>
<feature type="compositionally biased region" description="Pro residues" evidence="1">
    <location>
        <begin position="132"/>
        <end position="141"/>
    </location>
</feature>
<dbReference type="AlphaFoldDB" id="A0A4Y7T448"/>
<feature type="compositionally biased region" description="Basic and acidic residues" evidence="1">
    <location>
        <begin position="188"/>
        <end position="208"/>
    </location>
</feature>
<feature type="compositionally biased region" description="Low complexity" evidence="1">
    <location>
        <begin position="17"/>
        <end position="26"/>
    </location>
</feature>
<dbReference type="EMBL" id="QPFP01000031">
    <property type="protein sequence ID" value="TEB28708.1"/>
    <property type="molecule type" value="Genomic_DNA"/>
</dbReference>
<keyword evidence="3" id="KW-1185">Reference proteome</keyword>
<evidence type="ECO:0000313" key="2">
    <source>
        <dbReference type="EMBL" id="TEB28708.1"/>
    </source>
</evidence>
<feature type="region of interest" description="Disordered" evidence="1">
    <location>
        <begin position="12"/>
        <end position="32"/>
    </location>
</feature>